<comment type="caution">
    <text evidence="2">The sequence shown here is derived from an EMBL/GenBank/DDBJ whole genome shotgun (WGS) entry which is preliminary data.</text>
</comment>
<evidence type="ECO:0000256" key="1">
    <source>
        <dbReference type="SAM" id="SignalP"/>
    </source>
</evidence>
<dbReference type="Proteomes" id="UP001432027">
    <property type="component" value="Unassembled WGS sequence"/>
</dbReference>
<evidence type="ECO:0000313" key="3">
    <source>
        <dbReference type="Proteomes" id="UP001432027"/>
    </source>
</evidence>
<proteinExistence type="predicted"/>
<accession>A0AAV5SDH5</accession>
<reference evidence="2" key="1">
    <citation type="submission" date="2023-10" db="EMBL/GenBank/DDBJ databases">
        <title>Genome assembly of Pristionchus species.</title>
        <authorList>
            <person name="Yoshida K."/>
            <person name="Sommer R.J."/>
        </authorList>
    </citation>
    <scope>NUCLEOTIDE SEQUENCE</scope>
    <source>
        <strain evidence="2">RS0144</strain>
    </source>
</reference>
<sequence>HVSSSLSTMRVLIVLLNILVRASAVDVQLHEWVTGGVRYPECGELHGLAENEEMVCMTTVETMAQCFCDKLTGSYLPSCFTQMDSQE</sequence>
<feature type="chain" id="PRO_5043416911" evidence="1">
    <location>
        <begin position="25"/>
        <end position="87"/>
    </location>
</feature>
<dbReference type="AlphaFoldDB" id="A0AAV5SDH5"/>
<gene>
    <name evidence="2" type="ORF">PENTCL1PPCAC_3606</name>
</gene>
<organism evidence="2 3">
    <name type="scientific">Pristionchus entomophagus</name>
    <dbReference type="NCBI Taxonomy" id="358040"/>
    <lineage>
        <taxon>Eukaryota</taxon>
        <taxon>Metazoa</taxon>
        <taxon>Ecdysozoa</taxon>
        <taxon>Nematoda</taxon>
        <taxon>Chromadorea</taxon>
        <taxon>Rhabditida</taxon>
        <taxon>Rhabditina</taxon>
        <taxon>Diplogasteromorpha</taxon>
        <taxon>Diplogasteroidea</taxon>
        <taxon>Neodiplogasteridae</taxon>
        <taxon>Pristionchus</taxon>
    </lineage>
</organism>
<keyword evidence="3" id="KW-1185">Reference proteome</keyword>
<evidence type="ECO:0000313" key="2">
    <source>
        <dbReference type="EMBL" id="GMS81431.1"/>
    </source>
</evidence>
<protein>
    <submittedName>
        <fullName evidence="2">Uncharacterized protein</fullName>
    </submittedName>
</protein>
<dbReference type="EMBL" id="BTSX01000001">
    <property type="protein sequence ID" value="GMS81431.1"/>
    <property type="molecule type" value="Genomic_DNA"/>
</dbReference>
<feature type="non-terminal residue" evidence="2">
    <location>
        <position position="1"/>
    </location>
</feature>
<feature type="signal peptide" evidence="1">
    <location>
        <begin position="1"/>
        <end position="24"/>
    </location>
</feature>
<keyword evidence="1" id="KW-0732">Signal</keyword>
<name>A0AAV5SDH5_9BILA</name>
<feature type="non-terminal residue" evidence="2">
    <location>
        <position position="87"/>
    </location>
</feature>